<sequence>MDPAGALISQTHSAGNAAAADNGNVAFDSNSFFNLFDEIWAKLMLLAKELRDTMQYYNQKKQELGWGLEINALKQSFSAIDDSCSAAKLDAAGSIIGGFCSLGGVVYGEACGGGIAAEAGRFVGNAADQTAKGTFSALAANLKRSADEEKAIADLQDKGAQSYAKTLDDILAKAREIMQQMMEMGRSLVEVFSQALRSISR</sequence>
<name>A0ABX3XI40_9GAMM</name>
<dbReference type="InterPro" id="IPR008611">
    <property type="entry name" value="SctB2-like"/>
</dbReference>
<gene>
    <name evidence="1" type="ORF">AU512_05845</name>
</gene>
<dbReference type="Pfam" id="PF05802">
    <property type="entry name" value="SctB2"/>
    <property type="match status" value="1"/>
</dbReference>
<keyword evidence="2" id="KW-1185">Reference proteome</keyword>
<reference evidence="1 2" key="1">
    <citation type="submission" date="2016-02" db="EMBL/GenBank/DDBJ databases">
        <title>Species-wide whole genome sequencing reveals diversity, host range in Lonsdalea quercina.</title>
        <authorList>
            <person name="Li Y."/>
        </authorList>
    </citation>
    <scope>NUCLEOTIDE SEQUENCE [LARGE SCALE GENOMIC DNA]</scope>
    <source>
        <strain evidence="1 2">LMG 26265</strain>
    </source>
</reference>
<evidence type="ECO:0000313" key="2">
    <source>
        <dbReference type="Proteomes" id="UP000194040"/>
    </source>
</evidence>
<comment type="caution">
    <text evidence="1">The sequence shown here is derived from an EMBL/GenBank/DDBJ whole genome shotgun (WGS) entry which is preliminary data.</text>
</comment>
<dbReference type="EMBL" id="LUTQ01000012">
    <property type="protein sequence ID" value="OSN10944.1"/>
    <property type="molecule type" value="Genomic_DNA"/>
</dbReference>
<protein>
    <submittedName>
        <fullName evidence="1">Type III secretion system effector protein</fullName>
    </submittedName>
</protein>
<organism evidence="1 2">
    <name type="scientific">Lonsdalea iberica</name>
    <dbReference type="NCBI Taxonomy" id="1082703"/>
    <lineage>
        <taxon>Bacteria</taxon>
        <taxon>Pseudomonadati</taxon>
        <taxon>Pseudomonadota</taxon>
        <taxon>Gammaproteobacteria</taxon>
        <taxon>Enterobacterales</taxon>
        <taxon>Pectobacteriaceae</taxon>
        <taxon>Lonsdalea</taxon>
    </lineage>
</organism>
<accession>A0ABX3XI40</accession>
<dbReference type="Proteomes" id="UP000194040">
    <property type="component" value="Unassembled WGS sequence"/>
</dbReference>
<proteinExistence type="predicted"/>
<evidence type="ECO:0000313" key="1">
    <source>
        <dbReference type="EMBL" id="OSN10944.1"/>
    </source>
</evidence>